<evidence type="ECO:0000256" key="12">
    <source>
        <dbReference type="ARBA" id="ARBA00034036"/>
    </source>
</evidence>
<proteinExistence type="inferred from homology"/>
<feature type="binding site" evidence="14">
    <location>
        <position position="923"/>
    </location>
    <ligand>
        <name>ATP</name>
        <dbReference type="ChEBI" id="CHEBI:30616"/>
    </ligand>
</feature>
<feature type="transmembrane region" description="Helical" evidence="17">
    <location>
        <begin position="1482"/>
        <end position="1501"/>
    </location>
</feature>
<dbReference type="VEuPathDB" id="FungiDB:SDRG_08341"/>
<sequence>MSVAPLPVRRPSAHEGSSLEAGAAPGRILYVNDRPSTLAAMARYSLKYPNNVVKTSKYSVLTFLPKNLFEQFRRVANFYFLIISLLQLTTKLSPTNPYSTVGPLMLVLIATMIKEAIEDKARHEADRQVNHGLTLIYDAPVGWRSITWMQLQVGDLIKVDNNKPFPADLVLLASSADDGQAQVETTSLDGESNLKTRFCPMAKAGPLQPTTFPSSMTGEIRCEAPNRRLYTFDGVLRLRAGPDDEQDISLTIDNVVLRGMKLCNTDYIIGVVVAAGADSKLMLNTKATPSKFSRLDVIANRCILLVFSVLFAVCCLSTGLSLMWSHQRTRLNSTTYLSLLVASSILDVNTFASTFVTYLILYNNLVPISLYISLEVVKWYQAKKMEKDPEMIDPVSGRAVLARTSNLNEDVGQIKYLFSDKTGTITKNEMVLKVISIDNVIYDSIPGPPPRKRSMKGIIDASFAKRPSQPNAVALLARENSMRRKEKENAERVAARLRMFQADVQHYDNLASIGSNPTSDVACQPSSVVLGDTPLTKGELTQTFFRCLLLCHTATIAPDDEIRASSPDEAALLVAAIEFNCRCRQRSINSVTINIFGDDETYDILALNEFDSTRKCMSIIVRQTSPRPTSEDDDGIWMFTKGADTAMMASAVPYGQQLKPPAMALHIHYFASMGLRTLVFGYKRLTRAEYSSWFEAYTKAKTSLVDRDTKLIECARCMETGVTLLGATGVEDQLQDGVTHCIQTLSNAGINIWMLTGDKDETAISIANSCGLLTDQSHLVVVNEKTKAACLYQIANARKKLRKAGIWHPGRPSHDIALVINGEALECLLAPADESPEPAPTMGRYTSSDALVPPESGRGGNESSLDAAPEVRDKDSQRQIRASLTVDDPAELSVMGGGNDSIFMQLVTQCCSVIACRLSPLQKAQIVALIKTSKGRPVTMAVGDGGNDVSMIQESHIGVGIYGHEGMQAVRSADFAIGQFRFLSRLILAHGRWNYRRVSIVILFSFYKNMALIMTLFCYSFYNGYSGQTMYESYLIVGWNVLYTLFPILVLGITDEDISSETVLLYPFIFRNNQKGQELNIEKMRVWVVNALLHSFLVFMLGTYFVYIVDGSSLPNSSVFLYGTAVYGVLVVTVTMKAAMVMQRMHRWTRYHYLSIISGPLIYFLFVLSYSQAYVWVPISPVSDFCGLGKVLFGTAQFWLVIVPVSFASLIVDIIVMYLQRMYLPTNQDIIEEIDCCLDNNSACETTPKVHTSSSKTWILANNPLGDWTKQHDASSTEHEELCRHLVRMEKAIAREIGAHRSDDQDKVISATAQPAIHPITLEFMGEENEELEHEYNINFSLREARRIRTLMSVVVVALPPYAFVEYYGEGDENLWPYRVAMFIAALVYIAYTRTSFFHRHYQYSVAVPLAIAGIVFTQAIKYTGKFAVTIFTIILYSVVRVKFVIATWLAFFNFLYFLLSGYLGLNHIAASSENSAIDDTLFMLFMLILIGMAAFGGYNLQATMRRDFLQNRILLYQERRSTEILNNMLPEHVVKRMQSGDTLISEEEKDVTLLFCDIADFGYLFKHYSPTQMVSLLDRIYSLFDQLCLKHGLRKMETVGKTYFACAGLQDSEKGREAAIRTAAMAHEMMAVVAKCKASSGNGIRIRIGIHSGRVISGLVGMKKQQFSLFGDTVNTASRMQSTGITGHIQLSQMTFEKIRSDFHFEERTVEAKGKGQMKTFLLGRPTTALAERACRGHWDAGKHVESRRVSIPNMREPTESAQCLRAIATRCIESLQRTFDCVREPPSAANESIAAKELEMKSQIDLRWLHFKDAAYEIAYLRAIVVEHRAGTRRTVLALGVYILYAVLRDVLHDAYVTTCASCHSYMVAFQFARAAVVVLIAWYEYSEYHAKRKLSSLVVPDGVMRASHRQNHRLLVLYVLIAVVLFMPNLLRWISEQASILYSYLCLDIIIVMFLASFGGSLLYPSVLLINSLLVSGSGIIYFTLQLNYESSTISDAEKLRIYPLAITLFIGLSNVMARRDNEFFGRRKYWLQTRTQLETKKADQMLYKMLPQSLVTQLKDGDTVCDQHHHVGILFSDIKGFTSIAARADTDKVVHILDSLFTAFDKLTEKHGVFKVQTIGDAYVIVSGLPYADVSLNTVSTNDLKAQVLSRSTFDDGSGSKGAPKSLDTTSTHLRNLIRMASDMQEEVKKVNDPNSGEPLQMRIGIHLGSIIAGVIGTSTLRYDMWGPDVLTGNEMETNGVPGRILVSQDVQHEASVCPDLAFEFHKNIDFTNANLDTYLVDYISGDATLQTPSTPTGSTKNTAF</sequence>
<dbReference type="InterPro" id="IPR044492">
    <property type="entry name" value="P_typ_ATPase_HD_dom"/>
</dbReference>
<feature type="binding site" evidence="15">
    <location>
        <position position="420"/>
    </location>
    <ligand>
        <name>Mg(2+)</name>
        <dbReference type="ChEBI" id="CHEBI:18420"/>
    </ligand>
</feature>
<feature type="transmembrane region" description="Helical" evidence="17">
    <location>
        <begin position="1970"/>
        <end position="1988"/>
    </location>
</feature>
<feature type="binding site" evidence="14">
    <location>
        <position position="757"/>
    </location>
    <ligand>
        <name>ATP</name>
        <dbReference type="ChEBI" id="CHEBI:30616"/>
    </ligand>
</feature>
<dbReference type="GeneID" id="19949068"/>
<name>T0RUU9_SAPDV</name>
<feature type="transmembrane region" description="Helical" evidence="17">
    <location>
        <begin position="1427"/>
        <end position="1444"/>
    </location>
</feature>
<feature type="transmembrane region" description="Helical" evidence="17">
    <location>
        <begin position="1866"/>
        <end position="1886"/>
    </location>
</feature>
<evidence type="ECO:0000256" key="4">
    <source>
        <dbReference type="ARBA" id="ARBA00022692"/>
    </source>
</evidence>
<feature type="binding site" evidence="15">
    <location>
        <position position="944"/>
    </location>
    <ligand>
        <name>Mg(2+)</name>
        <dbReference type="ChEBI" id="CHEBI:18420"/>
    </ligand>
</feature>
<dbReference type="GO" id="GO:0009190">
    <property type="term" value="P:cyclic nucleotide biosynthetic process"/>
    <property type="evidence" value="ECO:0007669"/>
    <property type="project" value="InterPro"/>
</dbReference>
<keyword evidence="5 15" id="KW-0479">Metal-binding</keyword>
<dbReference type="Gene3D" id="3.30.70.1230">
    <property type="entry name" value="Nucleotide cyclase"/>
    <property type="match status" value="2"/>
</dbReference>
<feature type="transmembrane region" description="Helical" evidence="17">
    <location>
        <begin position="1119"/>
        <end position="1139"/>
    </location>
</feature>
<feature type="binding site" evidence="14">
    <location>
        <position position="641"/>
    </location>
    <ligand>
        <name>ATP</name>
        <dbReference type="ChEBI" id="CHEBI:30616"/>
    </ligand>
</feature>
<dbReference type="Gene3D" id="2.70.150.10">
    <property type="entry name" value="Calcium-transporting ATPase, cytoplasmic transduction domain A"/>
    <property type="match status" value="1"/>
</dbReference>
<dbReference type="Gene3D" id="3.40.1110.10">
    <property type="entry name" value="Calcium-transporting ATPase, cytoplasmic domain N"/>
    <property type="match status" value="1"/>
</dbReference>
<feature type="domain" description="Guanylate cyclase" evidence="18">
    <location>
        <begin position="1553"/>
        <end position="1682"/>
    </location>
</feature>
<dbReference type="Pfam" id="PF00211">
    <property type="entry name" value="Guanylate_cyc"/>
    <property type="match status" value="2"/>
</dbReference>
<dbReference type="GO" id="GO:0005886">
    <property type="term" value="C:plasma membrane"/>
    <property type="evidence" value="ECO:0007669"/>
    <property type="project" value="TreeGrafter"/>
</dbReference>
<evidence type="ECO:0000313" key="20">
    <source>
        <dbReference type="Proteomes" id="UP000030762"/>
    </source>
</evidence>
<keyword evidence="6 14" id="KW-0547">Nucleotide-binding</keyword>
<evidence type="ECO:0000256" key="10">
    <source>
        <dbReference type="ARBA" id="ARBA00022989"/>
    </source>
</evidence>
<feature type="binding site" evidence="14">
    <location>
        <position position="947"/>
    </location>
    <ligand>
        <name>ATP</name>
        <dbReference type="ChEBI" id="CHEBI:30616"/>
    </ligand>
</feature>
<dbReference type="PANTHER" id="PTHR24092">
    <property type="entry name" value="PROBABLE PHOSPHOLIPID-TRANSPORTING ATPASE"/>
    <property type="match status" value="1"/>
</dbReference>
<feature type="transmembrane region" description="Helical" evidence="17">
    <location>
        <begin position="2003"/>
        <end position="2021"/>
    </location>
</feature>
<dbReference type="InterPro" id="IPR036412">
    <property type="entry name" value="HAD-like_sf"/>
</dbReference>
<dbReference type="Pfam" id="PF16209">
    <property type="entry name" value="PhoLip_ATPase_N"/>
    <property type="match status" value="1"/>
</dbReference>
<comment type="similarity">
    <text evidence="2">Belongs to the cation transport ATPase (P-type) (TC 3.A.3) family. Type IV subfamily.</text>
</comment>
<feature type="binding site" evidence="14">
    <location>
        <position position="758"/>
    </location>
    <ligand>
        <name>ATP</name>
        <dbReference type="ChEBI" id="CHEBI:30616"/>
    </ligand>
</feature>
<reference evidence="19 20" key="1">
    <citation type="submission" date="2012-04" db="EMBL/GenBank/DDBJ databases">
        <title>The Genome Sequence of Saprolegnia declina VS20.</title>
        <authorList>
            <consortium name="The Broad Institute Genome Sequencing Platform"/>
            <person name="Russ C."/>
            <person name="Nusbaum C."/>
            <person name="Tyler B."/>
            <person name="van West P."/>
            <person name="Dieguez-Uribeondo J."/>
            <person name="de Bruijn I."/>
            <person name="Tripathy S."/>
            <person name="Jiang R."/>
            <person name="Young S.K."/>
            <person name="Zeng Q."/>
            <person name="Gargeya S."/>
            <person name="Fitzgerald M."/>
            <person name="Haas B."/>
            <person name="Abouelleil A."/>
            <person name="Alvarado L."/>
            <person name="Arachchi H.M."/>
            <person name="Berlin A."/>
            <person name="Chapman S.B."/>
            <person name="Goldberg J."/>
            <person name="Griggs A."/>
            <person name="Gujja S."/>
            <person name="Hansen M."/>
            <person name="Howarth C."/>
            <person name="Imamovic A."/>
            <person name="Larimer J."/>
            <person name="McCowen C."/>
            <person name="Montmayeur A."/>
            <person name="Murphy C."/>
            <person name="Neiman D."/>
            <person name="Pearson M."/>
            <person name="Priest M."/>
            <person name="Roberts A."/>
            <person name="Saif S."/>
            <person name="Shea T."/>
            <person name="Sisk P."/>
            <person name="Sykes S."/>
            <person name="Wortman J."/>
            <person name="Nusbaum C."/>
            <person name="Birren B."/>
        </authorList>
    </citation>
    <scope>NUCLEOTIDE SEQUENCE [LARGE SCALE GENOMIC DNA]</scope>
    <source>
        <strain evidence="19 20">VS20</strain>
    </source>
</reference>
<keyword evidence="7 14" id="KW-0067">ATP-binding</keyword>
<feature type="transmembrane region" description="Helical" evidence="17">
    <location>
        <begin position="1837"/>
        <end position="1854"/>
    </location>
</feature>
<feature type="binding site" evidence="14">
    <location>
        <position position="422"/>
    </location>
    <ligand>
        <name>ATP</name>
        <dbReference type="ChEBI" id="CHEBI:30616"/>
    </ligand>
</feature>
<keyword evidence="9" id="KW-1278">Translocase</keyword>
<feature type="domain" description="Guanylate cyclase" evidence="18">
    <location>
        <begin position="2076"/>
        <end position="2241"/>
    </location>
</feature>
<feature type="transmembrane region" description="Helical" evidence="17">
    <location>
        <begin position="302"/>
        <end position="324"/>
    </location>
</feature>
<evidence type="ECO:0000256" key="6">
    <source>
        <dbReference type="ARBA" id="ARBA00022741"/>
    </source>
</evidence>
<evidence type="ECO:0000256" key="1">
    <source>
        <dbReference type="ARBA" id="ARBA00004141"/>
    </source>
</evidence>
<dbReference type="SUPFAM" id="SSF55073">
    <property type="entry name" value="Nucleotide cyclase"/>
    <property type="match status" value="2"/>
</dbReference>
<keyword evidence="8 15" id="KW-0460">Magnesium</keyword>
<dbReference type="SFLD" id="SFLDG00002">
    <property type="entry name" value="C1.7:_P-type_atpase_like"/>
    <property type="match status" value="1"/>
</dbReference>
<feature type="binding site" evidence="14">
    <location>
        <position position="569"/>
    </location>
    <ligand>
        <name>ATP</name>
        <dbReference type="ChEBI" id="CHEBI:30616"/>
    </ligand>
</feature>
<evidence type="ECO:0000256" key="14">
    <source>
        <dbReference type="PIRSR" id="PIRSR606539-2"/>
    </source>
</evidence>
<dbReference type="GO" id="GO:0005524">
    <property type="term" value="F:ATP binding"/>
    <property type="evidence" value="ECO:0007669"/>
    <property type="project" value="UniProtKB-KW"/>
</dbReference>
<evidence type="ECO:0000256" key="16">
    <source>
        <dbReference type="SAM" id="MobiDB-lite"/>
    </source>
</evidence>
<feature type="transmembrane region" description="Helical" evidence="17">
    <location>
        <begin position="1197"/>
        <end position="1219"/>
    </location>
</feature>
<dbReference type="Gene3D" id="3.40.50.1000">
    <property type="entry name" value="HAD superfamily/HAD-like"/>
    <property type="match status" value="1"/>
</dbReference>
<dbReference type="SFLD" id="SFLDS00003">
    <property type="entry name" value="Haloacid_Dehalogenase"/>
    <property type="match status" value="1"/>
</dbReference>
<feature type="transmembrane region" description="Helical" evidence="17">
    <location>
        <begin position="1350"/>
        <end position="1369"/>
    </location>
</feature>
<feature type="binding site" evidence="14">
    <location>
        <position position="420"/>
    </location>
    <ligand>
        <name>ATP</name>
        <dbReference type="ChEBI" id="CHEBI:30616"/>
    </ligand>
</feature>
<accession>T0RUU9</accession>
<feature type="transmembrane region" description="Helical" evidence="17">
    <location>
        <begin position="1375"/>
        <end position="1392"/>
    </location>
</feature>
<keyword evidence="20" id="KW-1185">Reference proteome</keyword>
<feature type="binding site" evidence="14">
    <location>
        <position position="421"/>
    </location>
    <ligand>
        <name>ATP</name>
        <dbReference type="ChEBI" id="CHEBI:30616"/>
    </ligand>
</feature>
<dbReference type="eggNOG" id="KOG0206">
    <property type="taxonomic scope" value="Eukaryota"/>
</dbReference>
<dbReference type="Pfam" id="PF16212">
    <property type="entry name" value="PhoLip_ATPase_C"/>
    <property type="match status" value="1"/>
</dbReference>
<comment type="subcellular location">
    <subcellularLocation>
        <location evidence="1">Membrane</location>
        <topology evidence="1">Multi-pass membrane protein</topology>
    </subcellularLocation>
</comment>
<evidence type="ECO:0000256" key="15">
    <source>
        <dbReference type="PIRSR" id="PIRSR606539-3"/>
    </source>
</evidence>
<dbReference type="InterPro" id="IPR032631">
    <property type="entry name" value="P-type_ATPase_N"/>
</dbReference>
<evidence type="ECO:0000256" key="17">
    <source>
        <dbReference type="SAM" id="Phobius"/>
    </source>
</evidence>
<evidence type="ECO:0000313" key="19">
    <source>
        <dbReference type="EMBL" id="EQC34132.1"/>
    </source>
</evidence>
<keyword evidence="11 17" id="KW-0472">Membrane</keyword>
<dbReference type="GO" id="GO:0045332">
    <property type="term" value="P:phospholipid translocation"/>
    <property type="evidence" value="ECO:0007669"/>
    <property type="project" value="TreeGrafter"/>
</dbReference>
<dbReference type="GO" id="GO:0016887">
    <property type="term" value="F:ATP hydrolysis activity"/>
    <property type="evidence" value="ECO:0007669"/>
    <property type="project" value="InterPro"/>
</dbReference>
<evidence type="ECO:0000256" key="13">
    <source>
        <dbReference type="PIRSR" id="PIRSR606539-1"/>
    </source>
</evidence>
<dbReference type="InterPro" id="IPR008250">
    <property type="entry name" value="ATPase_P-typ_transduc_dom_A_sf"/>
</dbReference>
<dbReference type="CDD" id="cd07302">
    <property type="entry name" value="CHD"/>
    <property type="match status" value="2"/>
</dbReference>
<dbReference type="InterPro" id="IPR006539">
    <property type="entry name" value="P-type_ATPase_IV"/>
</dbReference>
<dbReference type="SUPFAM" id="SSF81653">
    <property type="entry name" value="Calcium ATPase, transduction domain A"/>
    <property type="match status" value="1"/>
</dbReference>
<protein>
    <recommendedName>
        <fullName evidence="3">P-type phospholipid transporter</fullName>
        <ecNumber evidence="3">7.6.2.1</ecNumber>
    </recommendedName>
</protein>
<evidence type="ECO:0000259" key="18">
    <source>
        <dbReference type="PROSITE" id="PS50125"/>
    </source>
</evidence>
<dbReference type="InterPro" id="IPR023299">
    <property type="entry name" value="ATPase_P-typ_cyto_dom_N"/>
</dbReference>
<dbReference type="GO" id="GO:0140326">
    <property type="term" value="F:ATPase-coupled intramembrane lipid transporter activity"/>
    <property type="evidence" value="ECO:0007669"/>
    <property type="project" value="UniProtKB-EC"/>
</dbReference>
<feature type="transmembrane region" description="Helical" evidence="17">
    <location>
        <begin position="1404"/>
        <end position="1421"/>
    </location>
</feature>
<dbReference type="InterPro" id="IPR001054">
    <property type="entry name" value="A/G_cyclase"/>
</dbReference>
<dbReference type="STRING" id="1156394.T0RUU9"/>
<dbReference type="SMART" id="SM00044">
    <property type="entry name" value="CYCc"/>
    <property type="match status" value="2"/>
</dbReference>
<dbReference type="OrthoDB" id="354346at2759"/>
<feature type="region of interest" description="Disordered" evidence="16">
    <location>
        <begin position="836"/>
        <end position="877"/>
    </location>
</feature>
<dbReference type="InterPro" id="IPR023214">
    <property type="entry name" value="HAD_sf"/>
</dbReference>
<evidence type="ECO:0000256" key="11">
    <source>
        <dbReference type="ARBA" id="ARBA00023136"/>
    </source>
</evidence>
<dbReference type="InterPro" id="IPR032630">
    <property type="entry name" value="P_typ_ATPase_c"/>
</dbReference>
<dbReference type="InterPro" id="IPR001757">
    <property type="entry name" value="P_typ_ATPase"/>
</dbReference>
<feature type="binding site" evidence="14">
    <location>
        <position position="756"/>
    </location>
    <ligand>
        <name>ATP</name>
        <dbReference type="ChEBI" id="CHEBI:30616"/>
    </ligand>
</feature>
<dbReference type="OMA" id="PANIFMI"/>
<evidence type="ECO:0000256" key="9">
    <source>
        <dbReference type="ARBA" id="ARBA00022967"/>
    </source>
</evidence>
<dbReference type="SUPFAM" id="SSF81660">
    <property type="entry name" value="Metal cation-transporting ATPase, ATP-binding domain N"/>
    <property type="match status" value="1"/>
</dbReference>
<feature type="binding site" evidence="15">
    <location>
        <position position="948"/>
    </location>
    <ligand>
        <name>Mg(2+)</name>
        <dbReference type="ChEBI" id="CHEBI:18420"/>
    </ligand>
</feature>
<dbReference type="eggNOG" id="KOG4171">
    <property type="taxonomic scope" value="Eukaryota"/>
</dbReference>
<feature type="transmembrane region" description="Helical" evidence="17">
    <location>
        <begin position="1087"/>
        <end position="1107"/>
    </location>
</feature>
<feature type="transmembrane region" description="Helical" evidence="17">
    <location>
        <begin position="1943"/>
        <end position="1963"/>
    </location>
</feature>
<dbReference type="SUPFAM" id="SSF81665">
    <property type="entry name" value="Calcium ATPase, transmembrane domain M"/>
    <property type="match status" value="1"/>
</dbReference>
<dbReference type="PROSITE" id="PS50125">
    <property type="entry name" value="GUANYLATE_CYCLASE_2"/>
    <property type="match status" value="2"/>
</dbReference>
<dbReference type="SFLD" id="SFLDF00027">
    <property type="entry name" value="p-type_atpase"/>
    <property type="match status" value="1"/>
</dbReference>
<dbReference type="Pfam" id="PF13246">
    <property type="entry name" value="Cation_ATPase"/>
    <property type="match status" value="1"/>
</dbReference>
<dbReference type="Proteomes" id="UP000030762">
    <property type="component" value="Unassembled WGS sequence"/>
</dbReference>
<evidence type="ECO:0000256" key="8">
    <source>
        <dbReference type="ARBA" id="ARBA00022842"/>
    </source>
</evidence>
<dbReference type="PRINTS" id="PR00119">
    <property type="entry name" value="CATATPASE"/>
</dbReference>
<organism evidence="19 20">
    <name type="scientific">Saprolegnia diclina (strain VS20)</name>
    <dbReference type="NCBI Taxonomy" id="1156394"/>
    <lineage>
        <taxon>Eukaryota</taxon>
        <taxon>Sar</taxon>
        <taxon>Stramenopiles</taxon>
        <taxon>Oomycota</taxon>
        <taxon>Saprolegniomycetes</taxon>
        <taxon>Saprolegniales</taxon>
        <taxon>Saprolegniaceae</taxon>
        <taxon>Saprolegnia</taxon>
    </lineage>
</organism>
<dbReference type="PANTHER" id="PTHR24092:SF150">
    <property type="entry name" value="PHOSPHOLIPID-TRANSPORTING ATPASE"/>
    <property type="match status" value="1"/>
</dbReference>
<dbReference type="InterPro" id="IPR018303">
    <property type="entry name" value="ATPase_P-typ_P_site"/>
</dbReference>
<keyword evidence="10 17" id="KW-1133">Transmembrane helix</keyword>
<evidence type="ECO:0000256" key="2">
    <source>
        <dbReference type="ARBA" id="ARBA00008109"/>
    </source>
</evidence>
<evidence type="ECO:0000256" key="3">
    <source>
        <dbReference type="ARBA" id="ARBA00012189"/>
    </source>
</evidence>
<dbReference type="RefSeq" id="XP_008612444.1">
    <property type="nucleotide sequence ID" value="XM_008614222.1"/>
</dbReference>
<feature type="transmembrane region" description="Helical" evidence="17">
    <location>
        <begin position="1151"/>
        <end position="1177"/>
    </location>
</feature>
<feature type="transmembrane region" description="Helical" evidence="17">
    <location>
        <begin position="1034"/>
        <end position="1053"/>
    </location>
</feature>
<dbReference type="NCBIfam" id="TIGR01494">
    <property type="entry name" value="ATPase_P-type"/>
    <property type="match status" value="1"/>
</dbReference>
<dbReference type="PROSITE" id="PS00154">
    <property type="entry name" value="ATPASE_E1_E2"/>
    <property type="match status" value="1"/>
</dbReference>
<feature type="transmembrane region" description="Helical" evidence="17">
    <location>
        <begin position="1451"/>
        <end position="1470"/>
    </location>
</feature>
<dbReference type="InterPro" id="IPR029787">
    <property type="entry name" value="Nucleotide_cyclase"/>
</dbReference>
<dbReference type="InParanoid" id="T0RUU9"/>
<dbReference type="EMBL" id="JH767156">
    <property type="protein sequence ID" value="EQC34132.1"/>
    <property type="molecule type" value="Genomic_DNA"/>
</dbReference>
<dbReference type="SUPFAM" id="SSF56784">
    <property type="entry name" value="HAD-like"/>
    <property type="match status" value="1"/>
</dbReference>
<feature type="binding site" evidence="14">
    <location>
        <position position="676"/>
    </location>
    <ligand>
        <name>ATP</name>
        <dbReference type="ChEBI" id="CHEBI:30616"/>
    </ligand>
</feature>
<dbReference type="NCBIfam" id="TIGR01652">
    <property type="entry name" value="ATPase-Plipid"/>
    <property type="match status" value="1"/>
</dbReference>
<feature type="binding site" evidence="14">
    <location>
        <position position="917"/>
    </location>
    <ligand>
        <name>ATP</name>
        <dbReference type="ChEBI" id="CHEBI:30616"/>
    </ligand>
</feature>
<feature type="active site" description="4-aspartylphosphate intermediate" evidence="13">
    <location>
        <position position="420"/>
    </location>
</feature>
<dbReference type="InterPro" id="IPR023298">
    <property type="entry name" value="ATPase_P-typ_TM_dom_sf"/>
</dbReference>
<evidence type="ECO:0000256" key="7">
    <source>
        <dbReference type="ARBA" id="ARBA00022840"/>
    </source>
</evidence>
<comment type="cofactor">
    <cofactor evidence="15">
        <name>Mg(2+)</name>
        <dbReference type="ChEBI" id="CHEBI:18420"/>
    </cofactor>
</comment>
<comment type="catalytic activity">
    <reaction evidence="12">
        <text>ATP + H2O + phospholipidSide 1 = ADP + phosphate + phospholipidSide 2.</text>
        <dbReference type="EC" id="7.6.2.1"/>
    </reaction>
</comment>
<feature type="binding site" evidence="14">
    <location>
        <position position="610"/>
    </location>
    <ligand>
        <name>ATP</name>
        <dbReference type="ChEBI" id="CHEBI:30616"/>
    </ligand>
</feature>
<dbReference type="GO" id="GO:0035556">
    <property type="term" value="P:intracellular signal transduction"/>
    <property type="evidence" value="ECO:0007669"/>
    <property type="project" value="InterPro"/>
</dbReference>
<keyword evidence="4 17" id="KW-0812">Transmembrane</keyword>
<dbReference type="EC" id="7.6.2.1" evidence="3"/>
<feature type="transmembrane region" description="Helical" evidence="17">
    <location>
        <begin position="1000"/>
        <end position="1022"/>
    </location>
</feature>
<gene>
    <name evidence="19" type="ORF">SDRG_08341</name>
</gene>
<feature type="transmembrane region" description="Helical" evidence="17">
    <location>
        <begin position="1917"/>
        <end position="1937"/>
    </location>
</feature>
<feature type="binding site" evidence="14">
    <location>
        <position position="948"/>
    </location>
    <ligand>
        <name>ATP</name>
        <dbReference type="ChEBI" id="CHEBI:30616"/>
    </ligand>
</feature>
<dbReference type="GO" id="GO:0000287">
    <property type="term" value="F:magnesium ion binding"/>
    <property type="evidence" value="ECO:0007669"/>
    <property type="project" value="InterPro"/>
</dbReference>
<feature type="binding site" evidence="15">
    <location>
        <position position="422"/>
    </location>
    <ligand>
        <name>Mg(2+)</name>
        <dbReference type="ChEBI" id="CHEBI:18420"/>
    </ligand>
</feature>
<evidence type="ECO:0000256" key="5">
    <source>
        <dbReference type="ARBA" id="ARBA00022723"/>
    </source>
</evidence>